<feature type="region of interest" description="Disordered" evidence="1">
    <location>
        <begin position="289"/>
        <end position="309"/>
    </location>
</feature>
<evidence type="ECO:0000256" key="1">
    <source>
        <dbReference type="SAM" id="MobiDB-lite"/>
    </source>
</evidence>
<protein>
    <submittedName>
        <fullName evidence="2">Uncharacterized protein</fullName>
    </submittedName>
</protein>
<evidence type="ECO:0000313" key="3">
    <source>
        <dbReference type="Proteomes" id="UP000296049"/>
    </source>
</evidence>
<organism evidence="2 3">
    <name type="scientific">Anas platyrhynchos</name>
    <name type="common">Mallard</name>
    <name type="synonym">Anas boschas</name>
    <dbReference type="NCBI Taxonomy" id="8839"/>
    <lineage>
        <taxon>Eukaryota</taxon>
        <taxon>Metazoa</taxon>
        <taxon>Chordata</taxon>
        <taxon>Craniata</taxon>
        <taxon>Vertebrata</taxon>
        <taxon>Euteleostomi</taxon>
        <taxon>Archelosauria</taxon>
        <taxon>Archosauria</taxon>
        <taxon>Dinosauria</taxon>
        <taxon>Saurischia</taxon>
        <taxon>Theropoda</taxon>
        <taxon>Coelurosauria</taxon>
        <taxon>Aves</taxon>
        <taxon>Neognathae</taxon>
        <taxon>Galloanserae</taxon>
        <taxon>Anseriformes</taxon>
        <taxon>Anatidae</taxon>
        <taxon>Anatinae</taxon>
        <taxon>Anas</taxon>
    </lineage>
</organism>
<reference evidence="3" key="1">
    <citation type="journal article" date="2013" name="Nat. Genet.">
        <title>The duck genome and transcriptome provide insight into an avian influenza virus reservoir species.</title>
        <authorList>
            <person name="Huang Y."/>
            <person name="Li Y."/>
            <person name="Burt D.W."/>
            <person name="Chen H."/>
            <person name="Zhang Y."/>
            <person name="Qian W."/>
            <person name="Kim H."/>
            <person name="Gan S."/>
            <person name="Zhao Y."/>
            <person name="Li J."/>
            <person name="Yi K."/>
            <person name="Feng H."/>
            <person name="Zhu P."/>
            <person name="Li B."/>
            <person name="Liu Q."/>
            <person name="Fairley S."/>
            <person name="Magor K.E."/>
            <person name="Du Z."/>
            <person name="Hu X."/>
            <person name="Goodman L."/>
            <person name="Tafer H."/>
            <person name="Vignal A."/>
            <person name="Lee T."/>
            <person name="Kim K.W."/>
            <person name="Sheng Z."/>
            <person name="An Y."/>
            <person name="Searle S."/>
            <person name="Herrero J."/>
            <person name="Groenen M.A."/>
            <person name="Crooijmans R.P."/>
            <person name="Faraut T."/>
            <person name="Cai Q."/>
            <person name="Webster R.G."/>
            <person name="Aldridge J.R."/>
            <person name="Warren W.C."/>
            <person name="Bartschat S."/>
            <person name="Kehr S."/>
            <person name="Marz M."/>
            <person name="Stadler P.F."/>
            <person name="Smith J."/>
            <person name="Kraus R.H."/>
            <person name="Zhao Y."/>
            <person name="Ren L."/>
            <person name="Fei J."/>
            <person name="Morisson M."/>
            <person name="Kaiser P."/>
            <person name="Griffin D.K."/>
            <person name="Rao M."/>
            <person name="Pitel F."/>
            <person name="Wang J."/>
            <person name="Li N."/>
        </authorList>
    </citation>
    <scope>NUCLEOTIDE SEQUENCE [LARGE SCALE GENOMIC DNA]</scope>
</reference>
<sequence>MLQKFEEAQEYAEGHIKEATEIQRKTMATPGEQHWESSSSTGPSDDNALLVGRHRLGFDPMEGEQQGAGSPGLVLCHEAVPGQPGTCCDRQHPQHHQHQAKHRHSESCELHPGLTAEMQDEEVCISPRHCTWLGASSRLSTQEQPRGHEAIQARELHALVDACRTLLSCKCPSSELVSCCLLCWQRYLECDCSCGCKGGEEICAPPALTALRSPKCLQMASCSGATWSEGMERDMNETPNNEKKMLSFKYRRELLAGARRAALHLPAQHQLTQVSQLLPNEISPSSAQQIECASPSEAQRKPNHQARLGSQHRPLGFVLEPYVGEALPLRLLLACEGKMSERAIPLFPFLCGCIVLLVKEISAKRSLLRKRSSRAAAVLEGLPVRNTAQRGPWVKDTKYTGMGLRSIVPLKHIWHLPTLKPDPGRSALPPAMVLVLVHPQGTQCSPSTPPIPSSTSWQGAGAAFPSASLQTRLTNKMPGEFYSRASHQQCRWVCHQPF</sequence>
<dbReference type="EMBL" id="KB743809">
    <property type="protein sequence ID" value="EOA97024.1"/>
    <property type="molecule type" value="Genomic_DNA"/>
</dbReference>
<gene>
    <name evidence="2" type="ORF">Anapl_08839</name>
</gene>
<proteinExistence type="predicted"/>
<accession>R0L6J5</accession>
<name>R0L6J5_ANAPL</name>
<feature type="region of interest" description="Disordered" evidence="1">
    <location>
        <begin position="26"/>
        <end position="47"/>
    </location>
</feature>
<evidence type="ECO:0000313" key="2">
    <source>
        <dbReference type="EMBL" id="EOA97024.1"/>
    </source>
</evidence>
<dbReference type="Proteomes" id="UP000296049">
    <property type="component" value="Unassembled WGS sequence"/>
</dbReference>
<keyword evidence="3" id="KW-1185">Reference proteome</keyword>
<dbReference type="AlphaFoldDB" id="R0L6J5"/>